<reference evidence="2" key="1">
    <citation type="submission" date="2017-09" db="EMBL/GenBank/DDBJ databases">
        <title>Depth-based differentiation of microbial function through sediment-hosted aquifers and enrichment of novel symbionts in the deep terrestrial subsurface.</title>
        <authorList>
            <person name="Probst A.J."/>
            <person name="Ladd B."/>
            <person name="Jarett J.K."/>
            <person name="Geller-Mcgrath D.E."/>
            <person name="Sieber C.M.K."/>
            <person name="Emerson J.B."/>
            <person name="Anantharaman K."/>
            <person name="Thomas B.C."/>
            <person name="Malmstrom R."/>
            <person name="Stieglmeier M."/>
            <person name="Klingl A."/>
            <person name="Woyke T."/>
            <person name="Ryan C.M."/>
            <person name="Banfield J.F."/>
        </authorList>
    </citation>
    <scope>NUCLEOTIDE SEQUENCE [LARGE SCALE GENOMIC DNA]</scope>
</reference>
<gene>
    <name evidence="1" type="ORF">COS54_03140</name>
</gene>
<organism evidence="1 2">
    <name type="scientific">Candidatus Shapirobacteria bacterium CG03_land_8_20_14_0_80_39_12</name>
    <dbReference type="NCBI Taxonomy" id="1974879"/>
    <lineage>
        <taxon>Bacteria</taxon>
        <taxon>Candidatus Shapironibacteriota</taxon>
    </lineage>
</organism>
<dbReference type="Proteomes" id="UP000229631">
    <property type="component" value="Unassembled WGS sequence"/>
</dbReference>
<accession>A0A2M7BBC6</accession>
<dbReference type="EMBL" id="PEVC01000054">
    <property type="protein sequence ID" value="PIV00408.1"/>
    <property type="molecule type" value="Genomic_DNA"/>
</dbReference>
<proteinExistence type="predicted"/>
<evidence type="ECO:0000313" key="1">
    <source>
        <dbReference type="EMBL" id="PIV00408.1"/>
    </source>
</evidence>
<protein>
    <submittedName>
        <fullName evidence="1">Uncharacterized protein</fullName>
    </submittedName>
</protein>
<dbReference type="AlphaFoldDB" id="A0A2M7BBC6"/>
<sequence>MGRKEMFVGLFVILVVLGIVFGVKKAKEAKIKPLSIPTPVETQPLESKFSFIIPDDVEKINLQVAFGFEGQGVATRKFAGGVFSHIIMADLPEPALGNYQTWLIKDDANKVSTGALRMAKGGYLLEFTSNTDYFDYKKVEVKLGEKIVLTGSF</sequence>
<comment type="caution">
    <text evidence="1">The sequence shown here is derived from an EMBL/GenBank/DDBJ whole genome shotgun (WGS) entry which is preliminary data.</text>
</comment>
<name>A0A2M7BBC6_9BACT</name>
<evidence type="ECO:0000313" key="2">
    <source>
        <dbReference type="Proteomes" id="UP000229631"/>
    </source>
</evidence>